<dbReference type="AlphaFoldDB" id="A0A420XQ05"/>
<evidence type="ECO:0000313" key="2">
    <source>
        <dbReference type="Proteomes" id="UP000281955"/>
    </source>
</evidence>
<dbReference type="InParanoid" id="A0A420XQ05"/>
<sequence length="176" mass="17103">MRATASAAVVVLLVGGGFKLLGGSTKEVDPPSRASASAAPAAVVGAAGDSPGLTAGPVALADGGDGLSLSVPLHNGDGTALVVRGVEGLPAGMAPQLPTSGLRVPGHGDATLRLRWTGPDCDRARPDPAVGDLTWTGSQGSATHGALPSGTLDDVASDTWLDTCAGRPSEGGVPRG</sequence>
<protein>
    <submittedName>
        <fullName evidence="1">Uncharacterized protein</fullName>
    </submittedName>
</protein>
<gene>
    <name evidence="1" type="ORF">CLV35_1826</name>
</gene>
<reference evidence="1 2" key="1">
    <citation type="submission" date="2018-10" db="EMBL/GenBank/DDBJ databases">
        <title>Genomic Encyclopedia of Archaeal and Bacterial Type Strains, Phase II (KMG-II): from individual species to whole genera.</title>
        <authorList>
            <person name="Goeker M."/>
        </authorList>
    </citation>
    <scope>NUCLEOTIDE SEQUENCE [LARGE SCALE GENOMIC DNA]</scope>
    <source>
        <strain evidence="1 2">RP-AC37</strain>
    </source>
</reference>
<name>A0A420XQ05_9ACTN</name>
<proteinExistence type="predicted"/>
<keyword evidence="2" id="KW-1185">Reference proteome</keyword>
<organism evidence="1 2">
    <name type="scientific">Motilibacter peucedani</name>
    <dbReference type="NCBI Taxonomy" id="598650"/>
    <lineage>
        <taxon>Bacteria</taxon>
        <taxon>Bacillati</taxon>
        <taxon>Actinomycetota</taxon>
        <taxon>Actinomycetes</taxon>
        <taxon>Motilibacterales</taxon>
        <taxon>Motilibacteraceae</taxon>
        <taxon>Motilibacter</taxon>
    </lineage>
</organism>
<evidence type="ECO:0000313" key="1">
    <source>
        <dbReference type="EMBL" id="RKS75363.1"/>
    </source>
</evidence>
<dbReference type="EMBL" id="RBWV01000011">
    <property type="protein sequence ID" value="RKS75363.1"/>
    <property type="molecule type" value="Genomic_DNA"/>
</dbReference>
<comment type="caution">
    <text evidence="1">The sequence shown here is derived from an EMBL/GenBank/DDBJ whole genome shotgun (WGS) entry which is preliminary data.</text>
</comment>
<dbReference type="Proteomes" id="UP000281955">
    <property type="component" value="Unassembled WGS sequence"/>
</dbReference>
<accession>A0A420XQ05</accession>